<dbReference type="SUPFAM" id="SSF161098">
    <property type="entry name" value="MetI-like"/>
    <property type="match status" value="1"/>
</dbReference>
<keyword evidence="4 7" id="KW-0812">Transmembrane</keyword>
<keyword evidence="3" id="KW-1003">Cell membrane</keyword>
<organism evidence="9 10">
    <name type="scientific">Candidatus Avoscillospira stercorigallinarum</name>
    <dbReference type="NCBI Taxonomy" id="2840708"/>
    <lineage>
        <taxon>Bacteria</taxon>
        <taxon>Bacillati</taxon>
        <taxon>Bacillota</taxon>
        <taxon>Clostridia</taxon>
        <taxon>Eubacteriales</taxon>
        <taxon>Oscillospiraceae</taxon>
        <taxon>Oscillospiraceae incertae sedis</taxon>
        <taxon>Candidatus Avoscillospira</taxon>
    </lineage>
</organism>
<protein>
    <submittedName>
        <fullName evidence="9">ABC transporter permease</fullName>
    </submittedName>
</protein>
<feature type="domain" description="ABC transmembrane type-1" evidence="8">
    <location>
        <begin position="70"/>
        <end position="260"/>
    </location>
</feature>
<dbReference type="GO" id="GO:0055085">
    <property type="term" value="P:transmembrane transport"/>
    <property type="evidence" value="ECO:0007669"/>
    <property type="project" value="InterPro"/>
</dbReference>
<dbReference type="GO" id="GO:0005886">
    <property type="term" value="C:plasma membrane"/>
    <property type="evidence" value="ECO:0007669"/>
    <property type="project" value="UniProtKB-SubCell"/>
</dbReference>
<evidence type="ECO:0000313" key="9">
    <source>
        <dbReference type="EMBL" id="HIQ70521.1"/>
    </source>
</evidence>
<evidence type="ECO:0000256" key="2">
    <source>
        <dbReference type="ARBA" id="ARBA00022448"/>
    </source>
</evidence>
<evidence type="ECO:0000313" key="10">
    <source>
        <dbReference type="Proteomes" id="UP000886874"/>
    </source>
</evidence>
<dbReference type="PROSITE" id="PS50928">
    <property type="entry name" value="ABC_TM1"/>
    <property type="match status" value="1"/>
</dbReference>
<feature type="transmembrane region" description="Helical" evidence="7">
    <location>
        <begin position="135"/>
        <end position="152"/>
    </location>
</feature>
<keyword evidence="5 7" id="KW-1133">Transmembrane helix</keyword>
<feature type="transmembrane region" description="Helical" evidence="7">
    <location>
        <begin position="12"/>
        <end position="31"/>
    </location>
</feature>
<dbReference type="InterPro" id="IPR050366">
    <property type="entry name" value="BP-dependent_transpt_permease"/>
</dbReference>
<comment type="similarity">
    <text evidence="7">Belongs to the binding-protein-dependent transport system permease family.</text>
</comment>
<gene>
    <name evidence="9" type="ORF">IAA67_09355</name>
</gene>
<evidence type="ECO:0000256" key="4">
    <source>
        <dbReference type="ARBA" id="ARBA00022692"/>
    </source>
</evidence>
<dbReference type="Proteomes" id="UP000886874">
    <property type="component" value="Unassembled WGS sequence"/>
</dbReference>
<evidence type="ECO:0000256" key="1">
    <source>
        <dbReference type="ARBA" id="ARBA00004651"/>
    </source>
</evidence>
<dbReference type="AlphaFoldDB" id="A0A9D1CP66"/>
<accession>A0A9D1CP66</accession>
<name>A0A9D1CP66_9FIRM</name>
<feature type="transmembrane region" description="Helical" evidence="7">
    <location>
        <begin position="237"/>
        <end position="256"/>
    </location>
</feature>
<dbReference type="InterPro" id="IPR000515">
    <property type="entry name" value="MetI-like"/>
</dbReference>
<dbReference type="CDD" id="cd06261">
    <property type="entry name" value="TM_PBP2"/>
    <property type="match status" value="1"/>
</dbReference>
<sequence length="274" mass="29711">MRRINRRTQAVLWTALLALVLIAIYIIGATIPEEAYASSYLQAKLPPSWAHPFGTDSLGRDLLMRTLKGLSISMTVGLAASAISAVIAVLVGIAAATGAKWVDAVINWVIDLVMGVPHTILVILISFALGRGLKGLLIGIAATHWCSLARLIRGEVLQLRSQTYIAVSRKLGKRSGWILVHHLLPHLVPQFFVGLILTFPHAVLHEASISFLGFGLPPEQPAIGIILSESMQYLSTGLWWSAVFPGLLLVAIVLLVDRLGDQLRRIFDPASAQE</sequence>
<proteinExistence type="inferred from homology"/>
<reference evidence="9" key="1">
    <citation type="submission" date="2020-10" db="EMBL/GenBank/DDBJ databases">
        <authorList>
            <person name="Gilroy R."/>
        </authorList>
    </citation>
    <scope>NUCLEOTIDE SEQUENCE</scope>
    <source>
        <strain evidence="9">ChiSjej2B20-13462</strain>
    </source>
</reference>
<dbReference type="Gene3D" id="1.10.3720.10">
    <property type="entry name" value="MetI-like"/>
    <property type="match status" value="1"/>
</dbReference>
<dbReference type="PANTHER" id="PTHR43386:SF23">
    <property type="entry name" value="ABC TRANSPORTER"/>
    <property type="match status" value="1"/>
</dbReference>
<feature type="transmembrane region" description="Helical" evidence="7">
    <location>
        <begin position="72"/>
        <end position="96"/>
    </location>
</feature>
<reference evidence="9" key="2">
    <citation type="journal article" date="2021" name="PeerJ">
        <title>Extensive microbial diversity within the chicken gut microbiome revealed by metagenomics and culture.</title>
        <authorList>
            <person name="Gilroy R."/>
            <person name="Ravi A."/>
            <person name="Getino M."/>
            <person name="Pursley I."/>
            <person name="Horton D.L."/>
            <person name="Alikhan N.F."/>
            <person name="Baker D."/>
            <person name="Gharbi K."/>
            <person name="Hall N."/>
            <person name="Watson M."/>
            <person name="Adriaenssens E.M."/>
            <person name="Foster-Nyarko E."/>
            <person name="Jarju S."/>
            <person name="Secka A."/>
            <person name="Antonio M."/>
            <person name="Oren A."/>
            <person name="Chaudhuri R.R."/>
            <person name="La Ragione R."/>
            <person name="Hildebrand F."/>
            <person name="Pallen M.J."/>
        </authorList>
    </citation>
    <scope>NUCLEOTIDE SEQUENCE</scope>
    <source>
        <strain evidence="9">ChiSjej2B20-13462</strain>
    </source>
</reference>
<evidence type="ECO:0000256" key="6">
    <source>
        <dbReference type="ARBA" id="ARBA00023136"/>
    </source>
</evidence>
<comment type="caution">
    <text evidence="9">The sequence shown here is derived from an EMBL/GenBank/DDBJ whole genome shotgun (WGS) entry which is preliminary data.</text>
</comment>
<feature type="transmembrane region" description="Helical" evidence="7">
    <location>
        <begin position="178"/>
        <end position="199"/>
    </location>
</feature>
<dbReference type="PANTHER" id="PTHR43386">
    <property type="entry name" value="OLIGOPEPTIDE TRANSPORT SYSTEM PERMEASE PROTEIN APPC"/>
    <property type="match status" value="1"/>
</dbReference>
<keyword evidence="2 7" id="KW-0813">Transport</keyword>
<dbReference type="EMBL" id="DVFN01000136">
    <property type="protein sequence ID" value="HIQ70521.1"/>
    <property type="molecule type" value="Genomic_DNA"/>
</dbReference>
<feature type="transmembrane region" description="Helical" evidence="7">
    <location>
        <begin position="108"/>
        <end position="129"/>
    </location>
</feature>
<evidence type="ECO:0000259" key="8">
    <source>
        <dbReference type="PROSITE" id="PS50928"/>
    </source>
</evidence>
<keyword evidence="6 7" id="KW-0472">Membrane</keyword>
<evidence type="ECO:0000256" key="7">
    <source>
        <dbReference type="RuleBase" id="RU363032"/>
    </source>
</evidence>
<comment type="subcellular location">
    <subcellularLocation>
        <location evidence="1 7">Cell membrane</location>
        <topology evidence="1 7">Multi-pass membrane protein</topology>
    </subcellularLocation>
</comment>
<dbReference type="Pfam" id="PF00528">
    <property type="entry name" value="BPD_transp_1"/>
    <property type="match status" value="1"/>
</dbReference>
<dbReference type="InterPro" id="IPR035906">
    <property type="entry name" value="MetI-like_sf"/>
</dbReference>
<evidence type="ECO:0000256" key="5">
    <source>
        <dbReference type="ARBA" id="ARBA00022989"/>
    </source>
</evidence>
<evidence type="ECO:0000256" key="3">
    <source>
        <dbReference type="ARBA" id="ARBA00022475"/>
    </source>
</evidence>